<evidence type="ECO:0000313" key="5">
    <source>
        <dbReference type="EMBL" id="NLR80576.1"/>
    </source>
</evidence>
<keyword evidence="3" id="KW-0732">Signal</keyword>
<organism evidence="5 6">
    <name type="scientific">Chitinophaga eiseniae</name>
    <dbReference type="NCBI Taxonomy" id="634771"/>
    <lineage>
        <taxon>Bacteria</taxon>
        <taxon>Pseudomonadati</taxon>
        <taxon>Bacteroidota</taxon>
        <taxon>Chitinophagia</taxon>
        <taxon>Chitinophagales</taxon>
        <taxon>Chitinophagaceae</taxon>
        <taxon>Chitinophaga</taxon>
    </lineage>
</organism>
<feature type="signal peptide" evidence="3">
    <location>
        <begin position="1"/>
        <end position="23"/>
    </location>
</feature>
<feature type="chain" id="PRO_5032880135" evidence="3">
    <location>
        <begin position="24"/>
        <end position="377"/>
    </location>
</feature>
<gene>
    <name evidence="5" type="ORF">HGH91_18255</name>
</gene>
<dbReference type="InterPro" id="IPR015883">
    <property type="entry name" value="Glyco_hydro_20_cat"/>
</dbReference>
<dbReference type="GO" id="GO:0005975">
    <property type="term" value="P:carbohydrate metabolic process"/>
    <property type="evidence" value="ECO:0007669"/>
    <property type="project" value="InterPro"/>
</dbReference>
<evidence type="ECO:0000313" key="6">
    <source>
        <dbReference type="Proteomes" id="UP000552864"/>
    </source>
</evidence>
<reference evidence="5 6" key="1">
    <citation type="submission" date="2020-04" db="EMBL/GenBank/DDBJ databases">
        <authorList>
            <person name="Yin C."/>
        </authorList>
    </citation>
    <scope>NUCLEOTIDE SEQUENCE [LARGE SCALE GENOMIC DNA]</scope>
    <source>
        <strain evidence="5 6">Ak56</strain>
    </source>
</reference>
<name>A0A847SSL5_9BACT</name>
<evidence type="ECO:0000259" key="4">
    <source>
        <dbReference type="Pfam" id="PF00728"/>
    </source>
</evidence>
<keyword evidence="2 5" id="KW-0378">Hydrolase</keyword>
<dbReference type="RefSeq" id="WP_168740243.1">
    <property type="nucleotide sequence ID" value="NZ_JABAHZ010000004.1"/>
</dbReference>
<dbReference type="Pfam" id="PF00728">
    <property type="entry name" value="Glyco_hydro_20"/>
    <property type="match status" value="1"/>
</dbReference>
<dbReference type="Proteomes" id="UP000552864">
    <property type="component" value="Unassembled WGS sequence"/>
</dbReference>
<dbReference type="PANTHER" id="PTHR21040">
    <property type="entry name" value="BCDNA.GH04120"/>
    <property type="match status" value="1"/>
</dbReference>
<feature type="domain" description="Glycoside hydrolase family 20 catalytic" evidence="4">
    <location>
        <begin position="84"/>
        <end position="261"/>
    </location>
</feature>
<comment type="caution">
    <text evidence="5">The sequence shown here is derived from an EMBL/GenBank/DDBJ whole genome shotgun (WGS) entry which is preliminary data.</text>
</comment>
<dbReference type="SUPFAM" id="SSF51445">
    <property type="entry name" value="(Trans)glycosidases"/>
    <property type="match status" value="1"/>
</dbReference>
<dbReference type="GO" id="GO:0004563">
    <property type="term" value="F:beta-N-acetylhexosaminidase activity"/>
    <property type="evidence" value="ECO:0007669"/>
    <property type="project" value="UniProtKB-ARBA"/>
</dbReference>
<comment type="similarity">
    <text evidence="1">Belongs to the glycosyl hydrolase 20 family.</text>
</comment>
<dbReference type="Gene3D" id="3.20.20.80">
    <property type="entry name" value="Glycosidases"/>
    <property type="match status" value="1"/>
</dbReference>
<dbReference type="InterPro" id="IPR017853">
    <property type="entry name" value="GH"/>
</dbReference>
<keyword evidence="6" id="KW-1185">Reference proteome</keyword>
<evidence type="ECO:0000256" key="1">
    <source>
        <dbReference type="ARBA" id="ARBA00006285"/>
    </source>
</evidence>
<protein>
    <submittedName>
        <fullName evidence="5">Family 20 glycosylhydrolase</fullName>
    </submittedName>
</protein>
<accession>A0A847SSL5</accession>
<dbReference type="PANTHER" id="PTHR21040:SF8">
    <property type="entry name" value="BCDNA.GH04120"/>
    <property type="match status" value="1"/>
</dbReference>
<evidence type="ECO:0000256" key="3">
    <source>
        <dbReference type="SAM" id="SignalP"/>
    </source>
</evidence>
<dbReference type="InterPro" id="IPR038901">
    <property type="entry name" value="HEXDC-like"/>
</dbReference>
<evidence type="ECO:0000256" key="2">
    <source>
        <dbReference type="ARBA" id="ARBA00022801"/>
    </source>
</evidence>
<proteinExistence type="inferred from homology"/>
<sequence length="377" mass="42817">MRTIMKRYLLAAACLLLTVTARAQQPGFKWNVLPVKGLLLSVPAPQDVPLLCRFIKEALKAEGVNTLALRIEYAYQFKSHPELAEHNAISENDLKQIVEACRESGIRFIPTLNLLAHQSEQTEMGPLLKHYPQLDESPDYNPPVPWKNGGMFDFYSKCVCPQHPDLFPIIFSLMDELIDVCGADAFHVGLDEAWIIGYDKCPRCGGRDKAELFGAYVTALHQHLKEKKCQLWMWSDRLIDGKTTNLLAWQASMNNTARAIDMIPKDIMICDWKYEDAPPTPGYFAVKGFHVLPAACGNKDVALAQLEQVYAARKNALRAEFSRTLSERMPGVFETMWVNTREFIDGYYNRKGVRPATQDNVDTFKALFAEIRKKEKQ</sequence>
<dbReference type="EMBL" id="JABAHZ010000004">
    <property type="protein sequence ID" value="NLR80576.1"/>
    <property type="molecule type" value="Genomic_DNA"/>
</dbReference>
<dbReference type="AlphaFoldDB" id="A0A847SSL5"/>